<keyword evidence="2" id="KW-1185">Reference proteome</keyword>
<name>A0A926D4Q2_9FIRM</name>
<protein>
    <submittedName>
        <fullName evidence="1">C_GCAxxG_C_C family protein</fullName>
    </submittedName>
</protein>
<dbReference type="NCBIfam" id="TIGR01909">
    <property type="entry name" value="C_GCAxxG_C_C"/>
    <property type="match status" value="1"/>
</dbReference>
<evidence type="ECO:0000313" key="1">
    <source>
        <dbReference type="EMBL" id="MBC8531683.1"/>
    </source>
</evidence>
<evidence type="ECO:0000313" key="2">
    <source>
        <dbReference type="Proteomes" id="UP000623172"/>
    </source>
</evidence>
<dbReference type="InterPro" id="IPR010181">
    <property type="entry name" value="CGCAxxGCC_motif"/>
</dbReference>
<dbReference type="AlphaFoldDB" id="A0A926D4Q2"/>
<dbReference type="EMBL" id="JACRSR010000002">
    <property type="protein sequence ID" value="MBC8531683.1"/>
    <property type="molecule type" value="Genomic_DNA"/>
</dbReference>
<dbReference type="RefSeq" id="WP_249316293.1">
    <property type="nucleotide sequence ID" value="NZ_JACRSR010000002.1"/>
</dbReference>
<dbReference type="Pfam" id="PF09719">
    <property type="entry name" value="C_GCAxxG_C_C"/>
    <property type="match status" value="1"/>
</dbReference>
<sequence length="149" mass="16224">MTPSERAVNNFYSGMNCAQSVFTAFAVDQGISEADALRISAAMGGGMGGLREKCGAVTGMFMAASLLWGNYDPTDSAAKKAFYAKIARLNYAFEDQFDTTICRELLEKADCEAKAQPSERTDAYYKKRPCAKFVEGAAKILEKALEDKI</sequence>
<accession>A0A926D4Q2</accession>
<organism evidence="1 2">
    <name type="scientific">Gehongia tenuis</name>
    <dbReference type="NCBI Taxonomy" id="2763655"/>
    <lineage>
        <taxon>Bacteria</taxon>
        <taxon>Bacillati</taxon>
        <taxon>Bacillota</taxon>
        <taxon>Clostridia</taxon>
        <taxon>Christensenellales</taxon>
        <taxon>Christensenellaceae</taxon>
        <taxon>Gehongia</taxon>
    </lineage>
</organism>
<gene>
    <name evidence="1" type="ORF">H8696_07450</name>
</gene>
<dbReference type="Proteomes" id="UP000623172">
    <property type="component" value="Unassembled WGS sequence"/>
</dbReference>
<reference evidence="1" key="1">
    <citation type="submission" date="2020-08" db="EMBL/GenBank/DDBJ databases">
        <title>Genome public.</title>
        <authorList>
            <person name="Liu C."/>
            <person name="Sun Q."/>
        </authorList>
    </citation>
    <scope>NUCLEOTIDE SEQUENCE</scope>
    <source>
        <strain evidence="1">NSJ-53</strain>
    </source>
</reference>
<comment type="caution">
    <text evidence="1">The sequence shown here is derived from an EMBL/GenBank/DDBJ whole genome shotgun (WGS) entry which is preliminary data.</text>
</comment>
<proteinExistence type="predicted"/>